<dbReference type="InterPro" id="IPR029069">
    <property type="entry name" value="HotDog_dom_sf"/>
</dbReference>
<dbReference type="PANTHER" id="PTHR31793:SF27">
    <property type="entry name" value="NOVEL THIOESTERASE SUPERFAMILY DOMAIN AND SAPOSIN A-TYPE DOMAIN CONTAINING PROTEIN (0610012H03RIK)"/>
    <property type="match status" value="1"/>
</dbReference>
<dbReference type="InterPro" id="IPR050563">
    <property type="entry name" value="4-hydroxybenzoyl-CoA_TE"/>
</dbReference>
<reference evidence="3 4" key="1">
    <citation type="journal article" date="2020" name="G3 (Bethesda)">
        <title>CeMbio - The Caenorhabditis elegans Microbiome Resource.</title>
        <authorList>
            <person name="Dirksen P."/>
            <person name="Assie A."/>
            <person name="Zimmermann J."/>
            <person name="Zhang F."/>
            <person name="Tietje A.M."/>
            <person name="Marsh S.A."/>
            <person name="Felix M.A."/>
            <person name="Shapira M."/>
            <person name="Kaleta C."/>
            <person name="Schulenburg H."/>
            <person name="Samuel B."/>
        </authorList>
    </citation>
    <scope>NUCLEOTIDE SEQUENCE [LARGE SCALE GENOMIC DNA]</scope>
    <source>
        <strain evidence="3 4">BIGb0172</strain>
    </source>
</reference>
<dbReference type="Proteomes" id="UP000515240">
    <property type="component" value="Chromosome"/>
</dbReference>
<dbReference type="PANTHER" id="PTHR31793">
    <property type="entry name" value="4-HYDROXYBENZOYL-COA THIOESTERASE FAMILY MEMBER"/>
    <property type="match status" value="1"/>
</dbReference>
<evidence type="ECO:0000313" key="4">
    <source>
        <dbReference type="Proteomes" id="UP000515240"/>
    </source>
</evidence>
<accession>A0A7G5EP71</accession>
<dbReference type="GO" id="GO:0047617">
    <property type="term" value="F:fatty acyl-CoA hydrolase activity"/>
    <property type="evidence" value="ECO:0007669"/>
    <property type="project" value="TreeGrafter"/>
</dbReference>
<sequence length="174" mass="19128">MVAVTPGGVTSTIPANFVTRMAKMSSQQQNERPQPQPRDAYAQFVRVTTRWADNDAYGHVNNVVYYSWFDTAVNRLLIEKGVLDIEASTSIGLVVETQCHYFAPVSYPQDVDVGVRVAHLGKSSVRYELAIFVAGEPLSAACGHFVHVYVDRGSRRPVALSAATREALETLQLA</sequence>
<evidence type="ECO:0000256" key="1">
    <source>
        <dbReference type="ARBA" id="ARBA00005953"/>
    </source>
</evidence>
<organism evidence="3 4">
    <name type="scientific">Comamonas piscis</name>
    <dbReference type="NCBI Taxonomy" id="1562974"/>
    <lineage>
        <taxon>Bacteria</taxon>
        <taxon>Pseudomonadati</taxon>
        <taxon>Pseudomonadota</taxon>
        <taxon>Betaproteobacteria</taxon>
        <taxon>Burkholderiales</taxon>
        <taxon>Comamonadaceae</taxon>
        <taxon>Comamonas</taxon>
    </lineage>
</organism>
<name>A0A7G5EP71_9BURK</name>
<dbReference type="KEGG" id="cpis:HS961_15830"/>
<proteinExistence type="inferred from homology"/>
<dbReference type="CDD" id="cd00586">
    <property type="entry name" value="4HBT"/>
    <property type="match status" value="1"/>
</dbReference>
<comment type="similarity">
    <text evidence="1">Belongs to the 4-hydroxybenzoyl-CoA thioesterase family.</text>
</comment>
<dbReference type="Pfam" id="PF13279">
    <property type="entry name" value="4HBT_2"/>
    <property type="match status" value="1"/>
</dbReference>
<evidence type="ECO:0000256" key="2">
    <source>
        <dbReference type="ARBA" id="ARBA00022801"/>
    </source>
</evidence>
<dbReference type="EMBL" id="CP058554">
    <property type="protein sequence ID" value="QMV75796.1"/>
    <property type="molecule type" value="Genomic_DNA"/>
</dbReference>
<dbReference type="Gene3D" id="3.10.129.10">
    <property type="entry name" value="Hotdog Thioesterase"/>
    <property type="match status" value="1"/>
</dbReference>
<keyword evidence="2" id="KW-0378">Hydrolase</keyword>
<protein>
    <submittedName>
        <fullName evidence="3">Acyl-CoA thioesterase</fullName>
    </submittedName>
</protein>
<dbReference type="SUPFAM" id="SSF54637">
    <property type="entry name" value="Thioesterase/thiol ester dehydrase-isomerase"/>
    <property type="match status" value="1"/>
</dbReference>
<gene>
    <name evidence="3" type="ORF">HS961_15830</name>
</gene>
<dbReference type="AlphaFoldDB" id="A0A7G5EP71"/>
<keyword evidence="4" id="KW-1185">Reference proteome</keyword>
<evidence type="ECO:0000313" key="3">
    <source>
        <dbReference type="EMBL" id="QMV75796.1"/>
    </source>
</evidence>